<dbReference type="EMBL" id="BOOC01000034">
    <property type="protein sequence ID" value="GIH42954.1"/>
    <property type="molecule type" value="Genomic_DNA"/>
</dbReference>
<dbReference type="Pfam" id="PF12697">
    <property type="entry name" value="Abhydrolase_6"/>
    <property type="match status" value="1"/>
</dbReference>
<reference evidence="2 3" key="1">
    <citation type="submission" date="2021-01" db="EMBL/GenBank/DDBJ databases">
        <title>Whole genome shotgun sequence of Microbispora corallina NBRC 16416.</title>
        <authorList>
            <person name="Komaki H."/>
            <person name="Tamura T."/>
        </authorList>
    </citation>
    <scope>NUCLEOTIDE SEQUENCE [LARGE SCALE GENOMIC DNA]</scope>
    <source>
        <strain evidence="2 3">NBRC 16416</strain>
    </source>
</reference>
<dbReference type="SUPFAM" id="SSF53474">
    <property type="entry name" value="alpha/beta-Hydrolases"/>
    <property type="match status" value="1"/>
</dbReference>
<dbReference type="InterPro" id="IPR052897">
    <property type="entry name" value="Sec-Metab_Biosynth_Hydrolase"/>
</dbReference>
<dbReference type="InterPro" id="IPR000073">
    <property type="entry name" value="AB_hydrolase_1"/>
</dbReference>
<comment type="caution">
    <text evidence="2">The sequence shown here is derived from an EMBL/GenBank/DDBJ whole genome shotgun (WGS) entry which is preliminary data.</text>
</comment>
<proteinExistence type="predicted"/>
<evidence type="ECO:0000259" key="1">
    <source>
        <dbReference type="Pfam" id="PF12697"/>
    </source>
</evidence>
<keyword evidence="3" id="KW-1185">Reference proteome</keyword>
<dbReference type="PANTHER" id="PTHR37017">
    <property type="entry name" value="AB HYDROLASE-1 DOMAIN-CONTAINING PROTEIN-RELATED"/>
    <property type="match status" value="1"/>
</dbReference>
<dbReference type="InterPro" id="IPR029058">
    <property type="entry name" value="AB_hydrolase_fold"/>
</dbReference>
<feature type="domain" description="AB hydrolase-1" evidence="1">
    <location>
        <begin position="18"/>
        <end position="240"/>
    </location>
</feature>
<dbReference type="Gene3D" id="3.40.50.1820">
    <property type="entry name" value="alpha/beta hydrolase"/>
    <property type="match status" value="1"/>
</dbReference>
<gene>
    <name evidence="2" type="ORF">Mco01_59540</name>
</gene>
<evidence type="ECO:0000313" key="2">
    <source>
        <dbReference type="EMBL" id="GIH42954.1"/>
    </source>
</evidence>
<name>A0ABQ4G7E4_9ACTN</name>
<dbReference type="Proteomes" id="UP000603904">
    <property type="component" value="Unassembled WGS sequence"/>
</dbReference>
<accession>A0ABQ4G7E4</accession>
<protein>
    <recommendedName>
        <fullName evidence="1">AB hydrolase-1 domain-containing protein</fullName>
    </recommendedName>
</protein>
<dbReference type="PANTHER" id="PTHR37017:SF11">
    <property type="entry name" value="ESTERASE_LIPASE_THIOESTERASE DOMAIN-CONTAINING PROTEIN"/>
    <property type="match status" value="1"/>
</dbReference>
<evidence type="ECO:0000313" key="3">
    <source>
        <dbReference type="Proteomes" id="UP000603904"/>
    </source>
</evidence>
<sequence length="245" mass="25786">MTVTLIMRREDGRADVRVVFVHGACVRDGAWWWRRTAAHLADGGVVCTAPPLPSCGETGRAPGDGGPSLPDDVAAVRAHIAASDEPAVVVAHSYGGVVVSEAAAGLPQVRHLLFVASFLPEAGESLASFGDGAPAPYLDLTPDGTFGVRRELAARTFLQDCAEEDVEQGLARLVRQTAVATAQPVAAAAWRHIPSTYLVCARDNGTPPAVQRALGRRAGRVVEVDAGHHPFLSRPREVASLVLEP</sequence>
<organism evidence="2 3">
    <name type="scientific">Microbispora corallina</name>
    <dbReference type="NCBI Taxonomy" id="83302"/>
    <lineage>
        <taxon>Bacteria</taxon>
        <taxon>Bacillati</taxon>
        <taxon>Actinomycetota</taxon>
        <taxon>Actinomycetes</taxon>
        <taxon>Streptosporangiales</taxon>
        <taxon>Streptosporangiaceae</taxon>
        <taxon>Microbispora</taxon>
    </lineage>
</organism>